<keyword evidence="2" id="KW-1133">Transmembrane helix</keyword>
<dbReference type="AlphaFoldDB" id="A0A162QYP3"/>
<dbReference type="InterPro" id="IPR010487">
    <property type="entry name" value="NGRN/Rrg9"/>
</dbReference>
<comment type="caution">
    <text evidence="3">The sequence shown here is derived from an EMBL/GenBank/DDBJ whole genome shotgun (WGS) entry which is preliminary data.</text>
</comment>
<feature type="compositionally biased region" description="Basic and acidic residues" evidence="1">
    <location>
        <begin position="99"/>
        <end position="123"/>
    </location>
</feature>
<evidence type="ECO:0000256" key="1">
    <source>
        <dbReference type="SAM" id="MobiDB-lite"/>
    </source>
</evidence>
<dbReference type="EMBL" id="LRGB01000248">
    <property type="protein sequence ID" value="KZS20072.1"/>
    <property type="molecule type" value="Genomic_DNA"/>
</dbReference>
<evidence type="ECO:0000313" key="3">
    <source>
        <dbReference type="EMBL" id="KZS20072.1"/>
    </source>
</evidence>
<evidence type="ECO:0000256" key="2">
    <source>
        <dbReference type="SAM" id="Phobius"/>
    </source>
</evidence>
<dbReference type="Proteomes" id="UP000076858">
    <property type="component" value="Unassembled WGS sequence"/>
</dbReference>
<keyword evidence="2" id="KW-0812">Transmembrane</keyword>
<feature type="transmembrane region" description="Helical" evidence="2">
    <location>
        <begin position="625"/>
        <end position="648"/>
    </location>
</feature>
<organism evidence="3 4">
    <name type="scientific">Daphnia magna</name>
    <dbReference type="NCBI Taxonomy" id="35525"/>
    <lineage>
        <taxon>Eukaryota</taxon>
        <taxon>Metazoa</taxon>
        <taxon>Ecdysozoa</taxon>
        <taxon>Arthropoda</taxon>
        <taxon>Crustacea</taxon>
        <taxon>Branchiopoda</taxon>
        <taxon>Diplostraca</taxon>
        <taxon>Cladocera</taxon>
        <taxon>Anomopoda</taxon>
        <taxon>Daphniidae</taxon>
        <taxon>Daphnia</taxon>
    </lineage>
</organism>
<dbReference type="Pfam" id="PF06413">
    <property type="entry name" value="Neugrin"/>
    <property type="match status" value="1"/>
</dbReference>
<reference evidence="3 4" key="1">
    <citation type="submission" date="2016-03" db="EMBL/GenBank/DDBJ databases">
        <title>EvidentialGene: Evidence-directed Construction of Genes on Genomes.</title>
        <authorList>
            <person name="Gilbert D.G."/>
            <person name="Choi J.-H."/>
            <person name="Mockaitis K."/>
            <person name="Colbourne J."/>
            <person name="Pfrender M."/>
        </authorList>
    </citation>
    <scope>NUCLEOTIDE SEQUENCE [LARGE SCALE GENOMIC DNA]</scope>
    <source>
        <strain evidence="3 4">Xinb3</strain>
        <tissue evidence="3">Complete organism</tissue>
    </source>
</reference>
<dbReference type="OrthoDB" id="6415470at2759"/>
<evidence type="ECO:0000313" key="4">
    <source>
        <dbReference type="Proteomes" id="UP000076858"/>
    </source>
</evidence>
<sequence length="671" mass="76411">MWKVVTRLVQNRSLSTFSHNFSTHKGLPNSDTEFVQKKQRYKQTDDFGHPEKTHFRSRGSGYQDRNGNSAYSESRHNSFVNIVDNSWEESAGKNNRYSNKTDSHRSEYRDQGKGQYGEPRERGNANLSKIGVPGKWKVGAGFVRESDRLRDIQDRCRGNFKKMANFTIKREPGIRRQAKVLEEFSDPNIFPREEELDGEVDVVKLDKVYDKYQQNKQDIKELTKLRIVKQKYFKDTTEEKTLTWSDKEHIRFLHNSDPQQWTIEMIAEHFRIEPHVAKAVASAKWIPKKSKLQEEISSNSTEIYPPVNEKSEQQTAKRQSFEDKQIMTWHEVTKDMGVTCDAVSKNQSKSKPASVELEDVGVDKDLVLQYLSPGSPSKWASRKSSQTNVKLDEAEEVRQVIGKQIAPQRLVKVVNGRWRFCFTFPFATMAEDAQRRVESALSSFVDEIEKSNLRKMQRSSWKMGLVSDSCLNQKELLGTSTENQEKRITLVDLSSSIDISDIVEEDDVKRMAYFYVYATKLQSLASTGGNSMGLASGFLDLKPLMHWSVVVKFESPESIYTLDADTSGGLTGAKFVVKVKRQYPEKGKYDFIFANCQSWAHKFCCEISPDFAANLPVTIGDCTTIATTIGVSVISLGAAGIGIGWALCKMLQNRQSKLPSSMNEEEENDDI</sequence>
<name>A0A162QYP3_9CRUS</name>
<dbReference type="PANTHER" id="PTHR13475:SF3">
    <property type="entry name" value="NEUGRIN"/>
    <property type="match status" value="1"/>
</dbReference>
<feature type="compositionally biased region" description="Polar residues" evidence="1">
    <location>
        <begin position="63"/>
        <end position="75"/>
    </location>
</feature>
<feature type="region of interest" description="Disordered" evidence="1">
    <location>
        <begin position="91"/>
        <end position="126"/>
    </location>
</feature>
<feature type="region of interest" description="Disordered" evidence="1">
    <location>
        <begin position="42"/>
        <end position="75"/>
    </location>
</feature>
<dbReference type="GO" id="GO:0005634">
    <property type="term" value="C:nucleus"/>
    <property type="evidence" value="ECO:0007669"/>
    <property type="project" value="TreeGrafter"/>
</dbReference>
<accession>A0A162QYP3</accession>
<dbReference type="PANTHER" id="PTHR13475">
    <property type="entry name" value="NEUGRIN"/>
    <property type="match status" value="1"/>
</dbReference>
<gene>
    <name evidence="3" type="ORF">APZ42_013399</name>
</gene>
<keyword evidence="4" id="KW-1185">Reference proteome</keyword>
<proteinExistence type="predicted"/>
<keyword evidence="2" id="KW-0472">Membrane</keyword>
<protein>
    <submittedName>
        <fullName evidence="3">Uncharacterized protein</fullName>
    </submittedName>
</protein>
<feature type="compositionally biased region" description="Basic and acidic residues" evidence="1">
    <location>
        <begin position="42"/>
        <end position="54"/>
    </location>
</feature>